<accession>A0A6H1ZM45</accession>
<evidence type="ECO:0000313" key="2">
    <source>
        <dbReference type="EMBL" id="QJA48270.1"/>
    </source>
</evidence>
<reference evidence="2" key="1">
    <citation type="submission" date="2020-03" db="EMBL/GenBank/DDBJ databases">
        <title>The deep terrestrial virosphere.</title>
        <authorList>
            <person name="Holmfeldt K."/>
            <person name="Nilsson E."/>
            <person name="Simone D."/>
            <person name="Lopez-Fernandez M."/>
            <person name="Wu X."/>
            <person name="de Brujin I."/>
            <person name="Lundin D."/>
            <person name="Andersson A."/>
            <person name="Bertilsson S."/>
            <person name="Dopson M."/>
        </authorList>
    </citation>
    <scope>NUCLEOTIDE SEQUENCE</scope>
    <source>
        <strain evidence="2">TM448A00891</strain>
        <strain evidence="3">TM448B00218</strain>
    </source>
</reference>
<keyword evidence="1" id="KW-0472">Membrane</keyword>
<dbReference type="AlphaFoldDB" id="A0A6H1ZM45"/>
<dbReference type="EMBL" id="MT144078">
    <property type="protein sequence ID" value="QJA48270.1"/>
    <property type="molecule type" value="Genomic_DNA"/>
</dbReference>
<keyword evidence="1" id="KW-0812">Transmembrane</keyword>
<dbReference type="InterPro" id="IPR021497">
    <property type="entry name" value="GTA_holin_3TM"/>
</dbReference>
<dbReference type="Pfam" id="PF11351">
    <property type="entry name" value="GTA_holin_3TM"/>
    <property type="match status" value="1"/>
</dbReference>
<name>A0A6H1ZM45_9ZZZZ</name>
<evidence type="ECO:0000256" key="1">
    <source>
        <dbReference type="SAM" id="Phobius"/>
    </source>
</evidence>
<feature type="transmembrane region" description="Helical" evidence="1">
    <location>
        <begin position="71"/>
        <end position="92"/>
    </location>
</feature>
<gene>
    <name evidence="2" type="ORF">TM448A00891_0005</name>
    <name evidence="3" type="ORF">TM448B00218_0056</name>
</gene>
<protein>
    <submittedName>
        <fullName evidence="2">Putative holin</fullName>
    </submittedName>
</protein>
<feature type="transmembrane region" description="Helical" evidence="1">
    <location>
        <begin position="112"/>
        <end position="132"/>
    </location>
</feature>
<proteinExistence type="predicted"/>
<evidence type="ECO:0000313" key="3">
    <source>
        <dbReference type="EMBL" id="QJH94413.1"/>
    </source>
</evidence>
<keyword evidence="1" id="KW-1133">Transmembrane helix</keyword>
<organism evidence="2">
    <name type="scientific">viral metagenome</name>
    <dbReference type="NCBI Taxonomy" id="1070528"/>
    <lineage>
        <taxon>unclassified sequences</taxon>
        <taxon>metagenomes</taxon>
        <taxon>organismal metagenomes</taxon>
    </lineage>
</organism>
<sequence>MAFDPITAILDVGGKLIDKLLPDPEAKMKAKIELEKMAQDGELTELQTRMSAILAEAQSADPWTSRARPSFLYVMYAMILASIPMGVVSAFKPEMATAIAAGMQSWLSSVPAELWTVFGIGYTGYTVARSAWDKKNPK</sequence>
<dbReference type="EMBL" id="MT144600">
    <property type="protein sequence ID" value="QJH94413.1"/>
    <property type="molecule type" value="Genomic_DNA"/>
</dbReference>